<feature type="compositionally biased region" description="Basic and acidic residues" evidence="8">
    <location>
        <begin position="262"/>
        <end position="281"/>
    </location>
</feature>
<feature type="compositionally biased region" description="Polar residues" evidence="8">
    <location>
        <begin position="72"/>
        <end position="90"/>
    </location>
</feature>
<reference evidence="9 10" key="1">
    <citation type="submission" date="2016-04" db="EMBL/GenBank/DDBJ databases">
        <title>A degradative enzymes factory behind the ericoid mycorrhizal symbiosis.</title>
        <authorList>
            <consortium name="DOE Joint Genome Institute"/>
            <person name="Martino E."/>
            <person name="Morin E."/>
            <person name="Grelet G."/>
            <person name="Kuo A."/>
            <person name="Kohler A."/>
            <person name="Daghino S."/>
            <person name="Barry K."/>
            <person name="Choi C."/>
            <person name="Cichocki N."/>
            <person name="Clum A."/>
            <person name="Copeland A."/>
            <person name="Hainaut M."/>
            <person name="Haridas S."/>
            <person name="Labutti K."/>
            <person name="Lindquist E."/>
            <person name="Lipzen A."/>
            <person name="Khouja H.-R."/>
            <person name="Murat C."/>
            <person name="Ohm R."/>
            <person name="Olson A."/>
            <person name="Spatafora J."/>
            <person name="Veneault-Fourrey C."/>
            <person name="Henrissat B."/>
            <person name="Grigoriev I."/>
            <person name="Martin F."/>
            <person name="Perotto S."/>
        </authorList>
    </citation>
    <scope>NUCLEOTIDE SEQUENCE [LARGE SCALE GENOMIC DNA]</scope>
    <source>
        <strain evidence="9 10">F</strain>
    </source>
</reference>
<feature type="region of interest" description="Disordered" evidence="8">
    <location>
        <begin position="228"/>
        <end position="308"/>
    </location>
</feature>
<comment type="subcellular location">
    <subcellularLocation>
        <location evidence="2">Endoplasmic reticulum</location>
    </subcellularLocation>
    <subcellularLocation>
        <location evidence="3">Membrane</location>
    </subcellularLocation>
    <subcellularLocation>
        <location evidence="1">Mitochondrion</location>
    </subcellularLocation>
</comment>
<dbReference type="InterPro" id="IPR052374">
    <property type="entry name" value="SERAC1"/>
</dbReference>
<keyword evidence="7" id="KW-0040">ANK repeat</keyword>
<evidence type="ECO:0000256" key="3">
    <source>
        <dbReference type="ARBA" id="ARBA00004370"/>
    </source>
</evidence>
<evidence type="ECO:0000256" key="8">
    <source>
        <dbReference type="SAM" id="MobiDB-lite"/>
    </source>
</evidence>
<protein>
    <submittedName>
        <fullName evidence="9">Uncharacterized protein</fullName>
    </submittedName>
</protein>
<feature type="compositionally biased region" description="Pro residues" evidence="8">
    <location>
        <begin position="741"/>
        <end position="756"/>
    </location>
</feature>
<keyword evidence="6" id="KW-0472">Membrane</keyword>
<feature type="region of interest" description="Disordered" evidence="8">
    <location>
        <begin position="1311"/>
        <end position="1331"/>
    </location>
</feature>
<dbReference type="PANTHER" id="PTHR48182:SF2">
    <property type="entry name" value="PROTEIN SERAC1"/>
    <property type="match status" value="1"/>
</dbReference>
<feature type="compositionally biased region" description="Polar residues" evidence="8">
    <location>
        <begin position="1"/>
        <end position="14"/>
    </location>
</feature>
<dbReference type="Gene3D" id="1.25.40.20">
    <property type="entry name" value="Ankyrin repeat-containing domain"/>
    <property type="match status" value="1"/>
</dbReference>
<evidence type="ECO:0000256" key="7">
    <source>
        <dbReference type="PROSITE-ProRule" id="PRU00023"/>
    </source>
</evidence>
<dbReference type="SMART" id="SM00248">
    <property type="entry name" value="ANK"/>
    <property type="match status" value="2"/>
</dbReference>
<feature type="compositionally biased region" description="Polar residues" evidence="8">
    <location>
        <begin position="599"/>
        <end position="627"/>
    </location>
</feature>
<feature type="compositionally biased region" description="Polar residues" evidence="8">
    <location>
        <begin position="98"/>
        <end position="108"/>
    </location>
</feature>
<feature type="compositionally biased region" description="Basic and acidic residues" evidence="8">
    <location>
        <begin position="563"/>
        <end position="572"/>
    </location>
</feature>
<proteinExistence type="predicted"/>
<dbReference type="PROSITE" id="PS50088">
    <property type="entry name" value="ANK_REPEAT"/>
    <property type="match status" value="1"/>
</dbReference>
<dbReference type="PROSITE" id="PS50297">
    <property type="entry name" value="ANK_REP_REGION"/>
    <property type="match status" value="1"/>
</dbReference>
<feature type="compositionally biased region" description="Basic and acidic residues" evidence="8">
    <location>
        <begin position="697"/>
        <end position="718"/>
    </location>
</feature>
<evidence type="ECO:0000256" key="6">
    <source>
        <dbReference type="ARBA" id="ARBA00023136"/>
    </source>
</evidence>
<feature type="region of interest" description="Disordered" evidence="8">
    <location>
        <begin position="1"/>
        <end position="151"/>
    </location>
</feature>
<organism evidence="9 10">
    <name type="scientific">Hyaloscypha variabilis (strain UAMH 11265 / GT02V1 / F)</name>
    <name type="common">Meliniomyces variabilis</name>
    <dbReference type="NCBI Taxonomy" id="1149755"/>
    <lineage>
        <taxon>Eukaryota</taxon>
        <taxon>Fungi</taxon>
        <taxon>Dikarya</taxon>
        <taxon>Ascomycota</taxon>
        <taxon>Pezizomycotina</taxon>
        <taxon>Leotiomycetes</taxon>
        <taxon>Helotiales</taxon>
        <taxon>Hyaloscyphaceae</taxon>
        <taxon>Hyaloscypha</taxon>
        <taxon>Hyaloscypha variabilis</taxon>
    </lineage>
</organism>
<sequence length="1569" mass="173528">MDNNDQTEIGSATQIVDFGNTDEIAQPQQVPGSVSLDPQEETAQLPPVDPQTLLRAPEIADKGEISRDHNSQVDPQVSTNGQELENNGESSAHRIEQVNFQTPVTTGPQAIEGKSAAHGPQDIPAAPGFAGAALSSDKETPPDELSTGYKGKGVERAVPRIITVNQGEDAGYIPSPIEAVAIDPAFLPNTERRIIPSPPHSILEVPAPVLRKRRNTRKPAGLLEFFIGGGVPRRTTDGSRKTASKTSDQKNDPKLQSQRTGTLKEDEKQVQTKDDLKEPALAEKAFGKPQRTDTAETKKVPPSDPWDTCDLEIRTSDDPNGMNIDIVAIHDLDETKGTAWTWVADALTQKNLKNLKDNDTESRRSRASLEERIRIGLQANKTIPDGSKRRRGSTKDESTLPFVEGKITTKGRIQRAGEYVSAISQQDLLEQDPSEADPASAKIDTANTGLSEPDHAKTDSLEAQHPRAEPEKTEPLGADLVLAKSDPLETQQLGTGPTKSDSAKTGLLKTGHTKTDDSVQPVGTVKTGLLQIDHAKTNSLETQQPGTAPGKVDSTETGLSGADETKTDDPAKSVEAARPNISEFEQAKTDDAKEPVETAKSNISETDQAKTSDSPKPIETANTSISETDYMKTGPLETQQSWIEPAKGGLAKTAPLKDAPAAPGKLSSHTGSTNGLSHQNGPGETEINMAGPSTSRPETKAISSDEAKKENVRPELKRAKSSSKKRTSRILSSNVLSSGDHPPPVPELPETTPPKPEQNGVDAGDGGGAGKETEESRASERDQRSGRQSAEVDGRRSVHLFQEPTMIPAAFPGARILSYTYPKLAPATAQKYVSKAAWKLLDSLISARSTVNNTAPIIFIGYGFGGIVLQKLLVLAADGPDEKKTASTQLLEMTAGFVFLDTPFPTHKPEDATNKPTFPLTINARQSHIMKRLGEDGNKVDVRNLWEKFDLKRTIGGQKLPIIWFHTLLAKDAASAAKMQPKRPLPELAQHTIFCMAMASDTSKRALSRFSSSKDPLYQRVVDQLRRCLLFTASQRKELLEILKALVAVTDINVDVEDEHGRSALHCAASSSNHEAVTVLVRGGEANVGHRDLKGQTPLHVAIQKAAELNPTKKEAQKPFRVIIERLIEKAQDIFLTDKRMRNPWYYANELKWIKELKDNRDMHLGPTTSTGLHSLETVTRPINEAQLKACETIRADLVEFYTVTKEQKTEERQNAERSYVIDMIYNTCPREILELARPRLKDKEIRQCRWLHLPANNEQWAYDLFISLRIKDSSLVGQHDGSGNNLHMIAQATKYTQICEPGYWDTKSHERKSSLEIESPDTPGKATGPIPKTIERDAIVIFMPILAYEPSILRKKMSKNVRRLLRHKKIKEEEEDNRDMLLLQGYVGDPAVDSTIKPLHCRRTLDQFSYYMLDSTESRDMDQVLLRWGRKRLEKVDNVDDAPVLMVDQLWLWVLHDGTVITSFPNAWEREEKDPDRLKQKPSQPHGLKRRLDEEIKFNKQRPAIESVDHLVHLIMKLSVDFLRRDAPGRAGSKTVQVLQNIDEKAQHEDTYRSSENFSQRKARFREA</sequence>
<keyword evidence="5" id="KW-0496">Mitochondrion</keyword>
<feature type="region of interest" description="Disordered" evidence="8">
    <location>
        <begin position="534"/>
        <end position="797"/>
    </location>
</feature>
<feature type="compositionally biased region" description="Basic and acidic residues" evidence="8">
    <location>
        <begin position="290"/>
        <end position="301"/>
    </location>
</feature>
<feature type="compositionally biased region" description="Basic residues" evidence="8">
    <location>
        <begin position="719"/>
        <end position="728"/>
    </location>
</feature>
<feature type="compositionally biased region" description="Polar residues" evidence="8">
    <location>
        <begin position="488"/>
        <end position="500"/>
    </location>
</feature>
<dbReference type="SUPFAM" id="SSF48403">
    <property type="entry name" value="Ankyrin repeat"/>
    <property type="match status" value="1"/>
</dbReference>
<dbReference type="STRING" id="1149755.A0A2J6R8R5"/>
<evidence type="ECO:0000256" key="2">
    <source>
        <dbReference type="ARBA" id="ARBA00004240"/>
    </source>
</evidence>
<feature type="compositionally biased region" description="Polar residues" evidence="8">
    <location>
        <begin position="537"/>
        <end position="546"/>
    </location>
</feature>
<dbReference type="PANTHER" id="PTHR48182">
    <property type="entry name" value="PROTEIN SERAC1"/>
    <property type="match status" value="1"/>
</dbReference>
<gene>
    <name evidence="9" type="ORF">L207DRAFT_128469</name>
</gene>
<feature type="region of interest" description="Disordered" evidence="8">
    <location>
        <begin position="1548"/>
        <end position="1569"/>
    </location>
</feature>
<evidence type="ECO:0000256" key="4">
    <source>
        <dbReference type="ARBA" id="ARBA00022824"/>
    </source>
</evidence>
<dbReference type="OrthoDB" id="341259at2759"/>
<dbReference type="InterPro" id="IPR002110">
    <property type="entry name" value="Ankyrin_rpt"/>
</dbReference>
<dbReference type="Pfam" id="PF12796">
    <property type="entry name" value="Ank_2"/>
    <property type="match status" value="1"/>
</dbReference>
<dbReference type="Proteomes" id="UP000235786">
    <property type="component" value="Unassembled WGS sequence"/>
</dbReference>
<keyword evidence="10" id="KW-1185">Reference proteome</keyword>
<evidence type="ECO:0000256" key="5">
    <source>
        <dbReference type="ARBA" id="ARBA00023128"/>
    </source>
</evidence>
<accession>A0A2J6R8R5</accession>
<dbReference type="InterPro" id="IPR036770">
    <property type="entry name" value="Ankyrin_rpt-contain_sf"/>
</dbReference>
<dbReference type="EMBL" id="KZ613953">
    <property type="protein sequence ID" value="PMD34886.1"/>
    <property type="molecule type" value="Genomic_DNA"/>
</dbReference>
<feature type="compositionally biased region" description="Basic and acidic residues" evidence="8">
    <location>
        <begin position="585"/>
        <end position="597"/>
    </location>
</feature>
<feature type="compositionally biased region" description="Basic and acidic residues" evidence="8">
    <location>
        <begin position="452"/>
        <end position="474"/>
    </location>
</feature>
<feature type="compositionally biased region" description="Basic and acidic residues" evidence="8">
    <location>
        <begin position="58"/>
        <end position="71"/>
    </location>
</feature>
<dbReference type="GO" id="GO:0005783">
    <property type="term" value="C:endoplasmic reticulum"/>
    <property type="evidence" value="ECO:0007669"/>
    <property type="project" value="UniProtKB-SubCell"/>
</dbReference>
<feature type="compositionally biased region" description="Basic and acidic residues" evidence="8">
    <location>
        <begin position="771"/>
        <end position="796"/>
    </location>
</feature>
<feature type="compositionally biased region" description="Polar residues" evidence="8">
    <location>
        <begin position="667"/>
        <end position="682"/>
    </location>
</feature>
<evidence type="ECO:0000256" key="1">
    <source>
        <dbReference type="ARBA" id="ARBA00004173"/>
    </source>
</evidence>
<evidence type="ECO:0000313" key="10">
    <source>
        <dbReference type="Proteomes" id="UP000235786"/>
    </source>
</evidence>
<dbReference type="GO" id="GO:0005739">
    <property type="term" value="C:mitochondrion"/>
    <property type="evidence" value="ECO:0007669"/>
    <property type="project" value="UniProtKB-SubCell"/>
</dbReference>
<feature type="region of interest" description="Disordered" evidence="8">
    <location>
        <begin position="378"/>
        <end position="402"/>
    </location>
</feature>
<name>A0A2J6R8R5_HYAVF</name>
<feature type="repeat" description="ANK" evidence="7">
    <location>
        <begin position="1060"/>
        <end position="1084"/>
    </location>
</feature>
<dbReference type="GO" id="GO:0016020">
    <property type="term" value="C:membrane"/>
    <property type="evidence" value="ECO:0007669"/>
    <property type="project" value="UniProtKB-SubCell"/>
</dbReference>
<feature type="region of interest" description="Disordered" evidence="8">
    <location>
        <begin position="429"/>
        <end position="522"/>
    </location>
</feature>
<evidence type="ECO:0000313" key="9">
    <source>
        <dbReference type="EMBL" id="PMD34886.1"/>
    </source>
</evidence>
<keyword evidence="4" id="KW-0256">Endoplasmic reticulum</keyword>